<dbReference type="AlphaFoldDB" id="A0A5Q3QEI6"/>
<evidence type="ECO:0000256" key="4">
    <source>
        <dbReference type="ARBA" id="ARBA00023002"/>
    </source>
</evidence>
<keyword evidence="1" id="KW-0004">4Fe-4S</keyword>
<evidence type="ECO:0000256" key="3">
    <source>
        <dbReference type="ARBA" id="ARBA00022723"/>
    </source>
</evidence>
<dbReference type="Gene3D" id="3.30.413.10">
    <property type="entry name" value="Sulfite Reductase Hemoprotein, domain 1"/>
    <property type="match status" value="2"/>
</dbReference>
<keyword evidence="9" id="KW-1185">Reference proteome</keyword>
<dbReference type="InterPro" id="IPR005117">
    <property type="entry name" value="NiRdtase/SiRdtase_haem-b_fer"/>
</dbReference>
<feature type="domain" description="Nitrite/Sulfite reductase ferredoxin-like" evidence="7">
    <location>
        <begin position="251"/>
        <end position="309"/>
    </location>
</feature>
<feature type="domain" description="Nitrite/Sulfite reductase ferredoxin-like" evidence="7">
    <location>
        <begin position="28"/>
        <end position="84"/>
    </location>
</feature>
<name>A0A5Q3QEI6_9PSEU</name>
<evidence type="ECO:0000256" key="2">
    <source>
        <dbReference type="ARBA" id="ARBA00022617"/>
    </source>
</evidence>
<protein>
    <submittedName>
        <fullName evidence="8">Precorrin-3B synthase</fullName>
        <ecNumber evidence="8">1.14.13.83</ecNumber>
    </submittedName>
</protein>
<keyword evidence="3" id="KW-0479">Metal-binding</keyword>
<dbReference type="KEGG" id="sace:GIY23_16885"/>
<gene>
    <name evidence="8" type="primary">cobG</name>
    <name evidence="8" type="ORF">GIY23_16885</name>
</gene>
<dbReference type="PANTHER" id="PTHR32439:SF9">
    <property type="entry name" value="BLR3264 PROTEIN"/>
    <property type="match status" value="1"/>
</dbReference>
<dbReference type="Gene3D" id="3.90.480.10">
    <property type="entry name" value="Sulfite Reductase Hemoprotein,Domain 2"/>
    <property type="match status" value="1"/>
</dbReference>
<organism evidence="8 9">
    <name type="scientific">Allosaccharopolyspora coralli</name>
    <dbReference type="NCBI Taxonomy" id="2665642"/>
    <lineage>
        <taxon>Bacteria</taxon>
        <taxon>Bacillati</taxon>
        <taxon>Actinomycetota</taxon>
        <taxon>Actinomycetes</taxon>
        <taxon>Pseudonocardiales</taxon>
        <taxon>Pseudonocardiaceae</taxon>
        <taxon>Allosaccharopolyspora</taxon>
    </lineage>
</organism>
<keyword evidence="4 8" id="KW-0560">Oxidoreductase</keyword>
<dbReference type="GO" id="GO:0046872">
    <property type="term" value="F:metal ion binding"/>
    <property type="evidence" value="ECO:0007669"/>
    <property type="project" value="UniProtKB-KW"/>
</dbReference>
<sequence>MNKPGPPRTREDACPGAWHVHAAADGGLARIRLPGGRITAGQMRFLAESASELGNGQLELTSRANLQLRGVDDSDVAELATRLGSHGLLPSRSHETCRNVIASPCTGLDDDGLLDVSRCVEELDTALCAVPELAALPGRFLFTVDDGRGDVSTLGGDIGLHAVGATEFAVLLAGRDSGVRVGQESAARSAITAAEAFMRQRAAEPAPVWRLAELYDGRRRIAADLGRPCSEPSDPPFTEPVRPGIAARRGNLVALAVGAPLGRLTPQRASQLAALADRAGGDLRITPWRSVLVPGLAAAEAATRAQHLREQGFVVEADSPWSGMTACTGTPGCAKSHADVQRDAHRVAESLEPGGTPVHWVGCSRRCGTPRATAVEVLATGAGYDVRLADEVTASGLDAEDTPAAINAARRTA</sequence>
<dbReference type="InterPro" id="IPR045854">
    <property type="entry name" value="NO2/SO3_Rdtase_4Fe4S_sf"/>
</dbReference>
<accession>A0A5Q3QEI6</accession>
<proteinExistence type="predicted"/>
<dbReference type="Proteomes" id="UP000371041">
    <property type="component" value="Chromosome"/>
</dbReference>
<dbReference type="NCBIfam" id="TIGR02435">
    <property type="entry name" value="CobG"/>
    <property type="match status" value="1"/>
</dbReference>
<dbReference type="EMBL" id="CP045929">
    <property type="protein sequence ID" value="QGK72360.1"/>
    <property type="molecule type" value="Genomic_DNA"/>
</dbReference>
<dbReference type="InterPro" id="IPR012798">
    <property type="entry name" value="Cbl_synth_CobG-like"/>
</dbReference>
<evidence type="ECO:0000313" key="8">
    <source>
        <dbReference type="EMBL" id="QGK72360.1"/>
    </source>
</evidence>
<evidence type="ECO:0000256" key="5">
    <source>
        <dbReference type="ARBA" id="ARBA00023004"/>
    </source>
</evidence>
<dbReference type="GO" id="GO:0043818">
    <property type="term" value="F:precorrin-3B synthase activity"/>
    <property type="evidence" value="ECO:0007669"/>
    <property type="project" value="UniProtKB-EC"/>
</dbReference>
<dbReference type="GO" id="GO:0051539">
    <property type="term" value="F:4 iron, 4 sulfur cluster binding"/>
    <property type="evidence" value="ECO:0007669"/>
    <property type="project" value="UniProtKB-KW"/>
</dbReference>
<evidence type="ECO:0000259" key="7">
    <source>
        <dbReference type="Pfam" id="PF03460"/>
    </source>
</evidence>
<dbReference type="InterPro" id="IPR051329">
    <property type="entry name" value="NIR_SIR_4Fe-4S"/>
</dbReference>
<evidence type="ECO:0000256" key="1">
    <source>
        <dbReference type="ARBA" id="ARBA00022485"/>
    </source>
</evidence>
<evidence type="ECO:0000256" key="6">
    <source>
        <dbReference type="ARBA" id="ARBA00023014"/>
    </source>
</evidence>
<reference evidence="9" key="1">
    <citation type="submission" date="2019-11" db="EMBL/GenBank/DDBJ databases">
        <title>The complete genome sequence of Saccharopolyspora sp. E2A.</title>
        <authorList>
            <person name="Zhang G."/>
        </authorList>
    </citation>
    <scope>NUCLEOTIDE SEQUENCE [LARGE SCALE GENOMIC DNA]</scope>
    <source>
        <strain evidence="9">E2A</strain>
    </source>
</reference>
<dbReference type="SUPFAM" id="SSF56014">
    <property type="entry name" value="Nitrite and sulphite reductase 4Fe-4S domain-like"/>
    <property type="match status" value="2"/>
</dbReference>
<keyword evidence="2" id="KW-0349">Heme</keyword>
<dbReference type="SUPFAM" id="SSF55124">
    <property type="entry name" value="Nitrite/Sulfite reductase N-terminal domain-like"/>
    <property type="match status" value="2"/>
</dbReference>
<dbReference type="Pfam" id="PF03460">
    <property type="entry name" value="NIR_SIR_ferr"/>
    <property type="match status" value="2"/>
</dbReference>
<evidence type="ECO:0000313" key="9">
    <source>
        <dbReference type="Proteomes" id="UP000371041"/>
    </source>
</evidence>
<dbReference type="InterPro" id="IPR036136">
    <property type="entry name" value="Nit/Sulf_reduc_fer-like_dom_sf"/>
</dbReference>
<keyword evidence="5" id="KW-0408">Iron</keyword>
<dbReference type="EC" id="1.14.13.83" evidence="8"/>
<keyword evidence="6" id="KW-0411">Iron-sulfur</keyword>
<dbReference type="PANTHER" id="PTHR32439">
    <property type="entry name" value="FERREDOXIN--NITRITE REDUCTASE, CHLOROPLASTIC"/>
    <property type="match status" value="1"/>
</dbReference>